<dbReference type="Proteomes" id="UP001153269">
    <property type="component" value="Unassembled WGS sequence"/>
</dbReference>
<comment type="caution">
    <text evidence="1">The sequence shown here is derived from an EMBL/GenBank/DDBJ whole genome shotgun (WGS) entry which is preliminary data.</text>
</comment>
<protein>
    <submittedName>
        <fullName evidence="1">Uncharacterized protein</fullName>
    </submittedName>
</protein>
<sequence length="102" mass="11026">MSEGEFLNHAPKAPDHSCCVQAQRRRDADKQGGTDLLFGASAAAAWRQNRDCSRKVSCGGLSLRRHRHPVRTPGPHPAAGFPAALELPDGDSCQPDHQCVLM</sequence>
<reference evidence="1" key="1">
    <citation type="submission" date="2020-03" db="EMBL/GenBank/DDBJ databases">
        <authorList>
            <person name="Weist P."/>
        </authorList>
    </citation>
    <scope>NUCLEOTIDE SEQUENCE</scope>
</reference>
<dbReference type="AlphaFoldDB" id="A0A9N7UUS5"/>
<keyword evidence="2" id="KW-1185">Reference proteome</keyword>
<name>A0A9N7UUS5_PLEPL</name>
<accession>A0A9N7UUS5</accession>
<dbReference type="EMBL" id="CADEAL010002324">
    <property type="protein sequence ID" value="CAB1439718.1"/>
    <property type="molecule type" value="Genomic_DNA"/>
</dbReference>
<evidence type="ECO:0000313" key="1">
    <source>
        <dbReference type="EMBL" id="CAB1439718.1"/>
    </source>
</evidence>
<evidence type="ECO:0000313" key="2">
    <source>
        <dbReference type="Proteomes" id="UP001153269"/>
    </source>
</evidence>
<proteinExistence type="predicted"/>
<gene>
    <name evidence="1" type="ORF">PLEPLA_LOCUS27490</name>
</gene>
<organism evidence="1 2">
    <name type="scientific">Pleuronectes platessa</name>
    <name type="common">European plaice</name>
    <dbReference type="NCBI Taxonomy" id="8262"/>
    <lineage>
        <taxon>Eukaryota</taxon>
        <taxon>Metazoa</taxon>
        <taxon>Chordata</taxon>
        <taxon>Craniata</taxon>
        <taxon>Vertebrata</taxon>
        <taxon>Euteleostomi</taxon>
        <taxon>Actinopterygii</taxon>
        <taxon>Neopterygii</taxon>
        <taxon>Teleostei</taxon>
        <taxon>Neoteleostei</taxon>
        <taxon>Acanthomorphata</taxon>
        <taxon>Carangaria</taxon>
        <taxon>Pleuronectiformes</taxon>
        <taxon>Pleuronectoidei</taxon>
        <taxon>Pleuronectidae</taxon>
        <taxon>Pleuronectes</taxon>
    </lineage>
</organism>